<protein>
    <recommendedName>
        <fullName evidence="4">Integrase catalytic domain-containing protein</fullName>
    </recommendedName>
</protein>
<keyword evidence="3" id="KW-1185">Reference proteome</keyword>
<dbReference type="SUPFAM" id="SSF53098">
    <property type="entry name" value="Ribonuclease H-like"/>
    <property type="match status" value="1"/>
</dbReference>
<comment type="caution">
    <text evidence="2">The sequence shown here is derived from an EMBL/GenBank/DDBJ whole genome shotgun (WGS) entry which is preliminary data.</text>
</comment>
<dbReference type="GO" id="GO:0003676">
    <property type="term" value="F:nucleic acid binding"/>
    <property type="evidence" value="ECO:0007669"/>
    <property type="project" value="InterPro"/>
</dbReference>
<dbReference type="STRING" id="52586.A0A0B1P7I7"/>
<dbReference type="Proteomes" id="UP000030854">
    <property type="component" value="Unassembled WGS sequence"/>
</dbReference>
<evidence type="ECO:0000313" key="2">
    <source>
        <dbReference type="EMBL" id="KHJ34667.1"/>
    </source>
</evidence>
<dbReference type="EMBL" id="JNVN01000760">
    <property type="protein sequence ID" value="KHJ34667.1"/>
    <property type="molecule type" value="Genomic_DNA"/>
</dbReference>
<evidence type="ECO:0000313" key="3">
    <source>
        <dbReference type="Proteomes" id="UP000030854"/>
    </source>
</evidence>
<dbReference type="HOGENOM" id="CLU_002055_4_0_1"/>
<organism evidence="2 3">
    <name type="scientific">Uncinula necator</name>
    <name type="common">Grape powdery mildew</name>
    <dbReference type="NCBI Taxonomy" id="52586"/>
    <lineage>
        <taxon>Eukaryota</taxon>
        <taxon>Fungi</taxon>
        <taxon>Dikarya</taxon>
        <taxon>Ascomycota</taxon>
        <taxon>Pezizomycotina</taxon>
        <taxon>Leotiomycetes</taxon>
        <taxon>Erysiphales</taxon>
        <taxon>Erysiphaceae</taxon>
        <taxon>Erysiphe</taxon>
    </lineage>
</organism>
<dbReference type="Gene3D" id="3.30.420.10">
    <property type="entry name" value="Ribonuclease H-like superfamily/Ribonuclease H"/>
    <property type="match status" value="1"/>
</dbReference>
<dbReference type="InterPro" id="IPR036397">
    <property type="entry name" value="RNaseH_sf"/>
</dbReference>
<proteinExistence type="predicted"/>
<evidence type="ECO:0008006" key="4">
    <source>
        <dbReference type="Google" id="ProtNLM"/>
    </source>
</evidence>
<accession>A0A0B1P7I7</accession>
<gene>
    <name evidence="2" type="ORF">EV44_g3790</name>
</gene>
<evidence type="ECO:0000256" key="1">
    <source>
        <dbReference type="SAM" id="MobiDB-lite"/>
    </source>
</evidence>
<reference evidence="2 3" key="1">
    <citation type="journal article" date="2014" name="BMC Genomics">
        <title>Adaptive genomic structural variation in the grape powdery mildew pathogen, Erysiphe necator.</title>
        <authorList>
            <person name="Jones L."/>
            <person name="Riaz S."/>
            <person name="Morales-Cruz A."/>
            <person name="Amrine K.C."/>
            <person name="McGuire B."/>
            <person name="Gubler W.D."/>
            <person name="Walker M.A."/>
            <person name="Cantu D."/>
        </authorList>
    </citation>
    <scope>NUCLEOTIDE SEQUENCE [LARGE SCALE GENOMIC DNA]</scope>
    <source>
        <strain evidence="3">c</strain>
    </source>
</reference>
<feature type="region of interest" description="Disordered" evidence="1">
    <location>
        <begin position="265"/>
        <end position="304"/>
    </location>
</feature>
<dbReference type="AlphaFoldDB" id="A0A0B1P7I7"/>
<dbReference type="InterPro" id="IPR012337">
    <property type="entry name" value="RNaseH-like_sf"/>
</dbReference>
<sequence length="657" mass="74814">MNKICHHCQIYGKSPGRLRFHLRDDIEFNAVIIADIFYITENGKAQPVLHILDEATRFQNGEFLEKETSQEVWEKLRMCWIDAYVGPPDTIVTDAGKNFTSKELQYSAGRIEDLPHLSKRACLKMAFKAINDTAGPKGLVPTLLVLGAYSKISNLDAPAVSVEQRAKEYEKAMEDVRKLRAERQVKDALSMRNGPITSTIRDPPLQTQVLVWREGGIGKKGSWQGPYNLLGIDGNTCIIQMQQNNNKPSLFRITSAKPYYQSAQIETSDEDRALHESKDPIQSTSQEEKIYQTTRTQQKRSAGRPNRYAIYCQNEPVYETFISNDLPRDGFKTSRKIECRGLVDRMVTSFVNKDQIPPGTHVYNAKFIDSIKNKESEEWFEKSRLCIAAWGDEDKWTVLTQSTTIQRASQRSILAIAPMMMAKGCFIYDRDVEQAFTQPKTPINRPFYFRAPVELCQEMGISVGSIVMLNLPLYRAPESGNHWFNTYHKHHTKNLGLSKSAYDPCLFIRNDDEYFGVIGMQIDDTFGLTNTKFAELEEEKIKVANIKSVQVINPNMDDAKALNKALQWQIENPKRGLTFIKIEEDFEVSVFVDSSFANNKDYTSQLGTIIAIKDKTRHINIIHFNSIKAKRVVRSVLNAELQGLLLGFDMGVCIKKT</sequence>
<feature type="compositionally biased region" description="Polar residues" evidence="1">
    <location>
        <begin position="280"/>
        <end position="296"/>
    </location>
</feature>
<feature type="compositionally biased region" description="Basic and acidic residues" evidence="1">
    <location>
        <begin position="270"/>
        <end position="279"/>
    </location>
</feature>
<name>A0A0B1P7I7_UNCNE</name>